<reference evidence="3" key="1">
    <citation type="submission" date="2017-06" db="EMBL/GenBank/DDBJ databases">
        <title>Genome analysis of Fimbriiglobus ruber SP5, the first member of the order Planctomycetales with confirmed chitinolytic capability.</title>
        <authorList>
            <person name="Ravin N.V."/>
            <person name="Rakitin A.L."/>
            <person name="Ivanova A.A."/>
            <person name="Beletsky A.V."/>
            <person name="Kulichevskaya I.S."/>
            <person name="Mardanov A.V."/>
            <person name="Dedysh S.N."/>
        </authorList>
    </citation>
    <scope>NUCLEOTIDE SEQUENCE [LARGE SCALE GENOMIC DNA]</scope>
    <source>
        <strain evidence="3">SP5</strain>
    </source>
</reference>
<dbReference type="AlphaFoldDB" id="A0A225DJD8"/>
<evidence type="ECO:0000313" key="3">
    <source>
        <dbReference type="Proteomes" id="UP000214646"/>
    </source>
</evidence>
<dbReference type="RefSeq" id="WP_088256016.1">
    <property type="nucleotide sequence ID" value="NZ_NIDE01000007.1"/>
</dbReference>
<proteinExistence type="predicted"/>
<sequence>MSFHRWVSPLLLATGLAGLPACTFHGQLATPDTGKAGDGTVAQSDSEFGVLRPGERVAMHPRGPGPDGPSPFAADPSSPPPPAPLPGGVFEAVPASRSTAFTTPAQPATPTPPPSAPAAAPAPPDPPLVAAIRAHLDGHPERAVQCLEALDKPNQELMLQVIPALVRMSQIDVARASPHDVGMIVGQLESTASSLAPRAQLYIEKACFCRAARNFGRYEPLPDQYTFKPGTLAELYVEVKNVPSEPTSTPTDGDGYVTTLVCKLRLHDETGGVVELTDRNRKPVPVLQDTKRDFTRSPIRDYFLLFRFPVPAAPGKYSVALEVLDPASGRAVSKPMMFRVQ</sequence>
<feature type="compositionally biased region" description="Pro residues" evidence="1">
    <location>
        <begin position="107"/>
        <end position="127"/>
    </location>
</feature>
<evidence type="ECO:0000256" key="1">
    <source>
        <dbReference type="SAM" id="MobiDB-lite"/>
    </source>
</evidence>
<organism evidence="2 3">
    <name type="scientific">Fimbriiglobus ruber</name>
    <dbReference type="NCBI Taxonomy" id="1908690"/>
    <lineage>
        <taxon>Bacteria</taxon>
        <taxon>Pseudomonadati</taxon>
        <taxon>Planctomycetota</taxon>
        <taxon>Planctomycetia</taxon>
        <taxon>Gemmatales</taxon>
        <taxon>Gemmataceae</taxon>
        <taxon>Fimbriiglobus</taxon>
    </lineage>
</organism>
<name>A0A225DJD8_9BACT</name>
<dbReference type="Proteomes" id="UP000214646">
    <property type="component" value="Unassembled WGS sequence"/>
</dbReference>
<accession>A0A225DJD8</accession>
<protein>
    <submittedName>
        <fullName evidence="2">Uncharacterized protein</fullName>
    </submittedName>
</protein>
<feature type="region of interest" description="Disordered" evidence="1">
    <location>
        <begin position="56"/>
        <end position="128"/>
    </location>
</feature>
<comment type="caution">
    <text evidence="2">The sequence shown here is derived from an EMBL/GenBank/DDBJ whole genome shotgun (WGS) entry which is preliminary data.</text>
</comment>
<evidence type="ECO:0000313" key="2">
    <source>
        <dbReference type="EMBL" id="OWK41063.1"/>
    </source>
</evidence>
<dbReference type="OrthoDB" id="291778at2"/>
<dbReference type="EMBL" id="NIDE01000007">
    <property type="protein sequence ID" value="OWK41063.1"/>
    <property type="molecule type" value="Genomic_DNA"/>
</dbReference>
<keyword evidence="3" id="KW-1185">Reference proteome</keyword>
<gene>
    <name evidence="2" type="ORF">FRUB_04955</name>
</gene>